<dbReference type="PANTHER" id="PTHR30126:SF88">
    <property type="entry name" value="TRANSCRIPTIONAL REGULATOR-RELATED"/>
    <property type="match status" value="1"/>
</dbReference>
<reference evidence="6" key="1">
    <citation type="submission" date="2022-06" db="EMBL/GenBank/DDBJ databases">
        <title>Alkalimarinus sp. nov., isolated from gut of a Alitta virens.</title>
        <authorList>
            <person name="Yang A.I."/>
            <person name="Shin N.-R."/>
        </authorList>
    </citation>
    <scope>NUCLEOTIDE SEQUENCE</scope>
    <source>
        <strain evidence="6">A2M4</strain>
    </source>
</reference>
<dbReference type="EMBL" id="CP100390">
    <property type="protein sequence ID" value="UZE95493.1"/>
    <property type="molecule type" value="Genomic_DNA"/>
</dbReference>
<keyword evidence="7" id="KW-1185">Reference proteome</keyword>
<dbReference type="InterPro" id="IPR036390">
    <property type="entry name" value="WH_DNA-bd_sf"/>
</dbReference>
<dbReference type="Gene3D" id="3.40.190.290">
    <property type="match status" value="1"/>
</dbReference>
<evidence type="ECO:0000256" key="3">
    <source>
        <dbReference type="ARBA" id="ARBA00023125"/>
    </source>
</evidence>
<dbReference type="PANTHER" id="PTHR30126">
    <property type="entry name" value="HTH-TYPE TRANSCRIPTIONAL REGULATOR"/>
    <property type="match status" value="1"/>
</dbReference>
<feature type="domain" description="HTH lysR-type" evidence="5">
    <location>
        <begin position="6"/>
        <end position="63"/>
    </location>
</feature>
<dbReference type="PROSITE" id="PS50931">
    <property type="entry name" value="HTH_LYSR"/>
    <property type="match status" value="1"/>
</dbReference>
<evidence type="ECO:0000259" key="5">
    <source>
        <dbReference type="PROSITE" id="PS50931"/>
    </source>
</evidence>
<keyword evidence="2" id="KW-0805">Transcription regulation</keyword>
<dbReference type="InterPro" id="IPR036388">
    <property type="entry name" value="WH-like_DNA-bd_sf"/>
</dbReference>
<organism evidence="6 7">
    <name type="scientific">Alkalimarinus alittae</name>
    <dbReference type="NCBI Taxonomy" id="2961619"/>
    <lineage>
        <taxon>Bacteria</taxon>
        <taxon>Pseudomonadati</taxon>
        <taxon>Pseudomonadota</taxon>
        <taxon>Gammaproteobacteria</taxon>
        <taxon>Alteromonadales</taxon>
        <taxon>Alteromonadaceae</taxon>
        <taxon>Alkalimarinus</taxon>
    </lineage>
</organism>
<evidence type="ECO:0000256" key="1">
    <source>
        <dbReference type="ARBA" id="ARBA00009437"/>
    </source>
</evidence>
<dbReference type="Pfam" id="PF00126">
    <property type="entry name" value="HTH_1"/>
    <property type="match status" value="1"/>
</dbReference>
<comment type="similarity">
    <text evidence="1">Belongs to the LysR transcriptional regulatory family.</text>
</comment>
<dbReference type="SUPFAM" id="SSF46785">
    <property type="entry name" value="Winged helix' DNA-binding domain"/>
    <property type="match status" value="1"/>
</dbReference>
<protein>
    <submittedName>
        <fullName evidence="6">LysR family transcriptional regulator</fullName>
    </submittedName>
</protein>
<dbReference type="InterPro" id="IPR000847">
    <property type="entry name" value="LysR_HTH_N"/>
</dbReference>
<evidence type="ECO:0000256" key="4">
    <source>
        <dbReference type="ARBA" id="ARBA00023163"/>
    </source>
</evidence>
<evidence type="ECO:0000313" key="6">
    <source>
        <dbReference type="EMBL" id="UZE95493.1"/>
    </source>
</evidence>
<accession>A0ABY6N078</accession>
<dbReference type="Pfam" id="PF03466">
    <property type="entry name" value="LysR_substrate"/>
    <property type="match status" value="1"/>
</dbReference>
<dbReference type="Gene3D" id="1.10.10.10">
    <property type="entry name" value="Winged helix-like DNA-binding domain superfamily/Winged helix DNA-binding domain"/>
    <property type="match status" value="1"/>
</dbReference>
<keyword evidence="4" id="KW-0804">Transcription</keyword>
<dbReference type="RefSeq" id="WP_265046982.1">
    <property type="nucleotide sequence ID" value="NZ_CP100390.1"/>
</dbReference>
<sequence length="299" mass="32808">MRTPRISLEQWAAFKAVVDEGSFAKAAETLNKSQSSVSYTLSKMEELLPTPVLEQQGRKAVLTEAGEVLYRKATNLLKEAGNVESSADLLAKGWEPQVTVAADLLVDFDPLIRALAAFSNESPATRIVVLETTLSGTDEALLERRADIVLSPKVPPGFLGKPLGLVEMLPVAHPNHPLFSLKTDVTEPELRQHRQVVFRDTGIKRQQDAGWLGSEQRWTVSTGATAIKIVKRGLGFAFIPPHMIKEELDAGELKRIPLDMDARKLLPFHIILSGMENAGPACKALAMHITTQFLKESSK</sequence>
<name>A0ABY6N078_9ALTE</name>
<keyword evidence="3" id="KW-0238">DNA-binding</keyword>
<evidence type="ECO:0000313" key="7">
    <source>
        <dbReference type="Proteomes" id="UP001163739"/>
    </source>
</evidence>
<dbReference type="SUPFAM" id="SSF53850">
    <property type="entry name" value="Periplasmic binding protein-like II"/>
    <property type="match status" value="1"/>
</dbReference>
<gene>
    <name evidence="6" type="ORF">NKI27_15670</name>
</gene>
<dbReference type="InterPro" id="IPR005119">
    <property type="entry name" value="LysR_subst-bd"/>
</dbReference>
<dbReference type="Proteomes" id="UP001163739">
    <property type="component" value="Chromosome"/>
</dbReference>
<proteinExistence type="inferred from homology"/>
<evidence type="ECO:0000256" key="2">
    <source>
        <dbReference type="ARBA" id="ARBA00023015"/>
    </source>
</evidence>